<organism evidence="6 7">
    <name type="scientific">Lactiplantibacillus plajomi</name>
    <dbReference type="NCBI Taxonomy" id="1457217"/>
    <lineage>
        <taxon>Bacteria</taxon>
        <taxon>Bacillati</taxon>
        <taxon>Bacillota</taxon>
        <taxon>Bacilli</taxon>
        <taxon>Lactobacillales</taxon>
        <taxon>Lactobacillaceae</taxon>
        <taxon>Lactiplantibacillus</taxon>
    </lineage>
</organism>
<sequence>MKDKDLKIFNELVKLKSFTKTAEYFDVTQPTISLTIKRLEKQFHNKLIYQTSNQSAIMLTNAGHVLYLKSEEILAELGKLKYDVEHANDRLLRVAFCGFGGDRYMADIVERFNQQGLINMLDTRHELASTAFKELDHGELDAMVYSWSSPVSNPKYVINNIAKGELVMIVSNSHHFAYRNTISINELKHEKFLIRESGNYTREVLLSLCNNAGFKPEIAFTAKSRQLMIQLVEKGIGIALVIDKLVEDNHHIKVIRLPEEQKRWMYVQIAVRKDLIPNKKQSKGIKILNKFHTDDALN</sequence>
<accession>A0ABV6K390</accession>
<comment type="caution">
    <text evidence="6">The sequence shown here is derived from an EMBL/GenBank/DDBJ whole genome shotgun (WGS) entry which is preliminary data.</text>
</comment>
<protein>
    <submittedName>
        <fullName evidence="6">LysR family transcriptional regulator</fullName>
    </submittedName>
</protein>
<dbReference type="Gene3D" id="3.40.190.290">
    <property type="match status" value="1"/>
</dbReference>
<dbReference type="Proteomes" id="UP001589855">
    <property type="component" value="Unassembled WGS sequence"/>
</dbReference>
<dbReference type="InterPro" id="IPR036390">
    <property type="entry name" value="WH_DNA-bd_sf"/>
</dbReference>
<keyword evidence="3" id="KW-0238">DNA-binding</keyword>
<dbReference type="InterPro" id="IPR005119">
    <property type="entry name" value="LysR_subst-bd"/>
</dbReference>
<dbReference type="RefSeq" id="WP_137646024.1">
    <property type="nucleotide sequence ID" value="NZ_BAABRM010000033.1"/>
</dbReference>
<name>A0ABV6K390_9LACO</name>
<keyword evidence="2" id="KW-0805">Transcription regulation</keyword>
<dbReference type="PANTHER" id="PTHR30419:SF8">
    <property type="entry name" value="NITROGEN ASSIMILATION TRANSCRIPTIONAL ACTIVATOR-RELATED"/>
    <property type="match status" value="1"/>
</dbReference>
<dbReference type="SUPFAM" id="SSF53850">
    <property type="entry name" value="Periplasmic binding protein-like II"/>
    <property type="match status" value="1"/>
</dbReference>
<evidence type="ECO:0000256" key="4">
    <source>
        <dbReference type="ARBA" id="ARBA00023163"/>
    </source>
</evidence>
<reference evidence="6 7" key="1">
    <citation type="submission" date="2024-09" db="EMBL/GenBank/DDBJ databases">
        <authorList>
            <person name="Sun Q."/>
            <person name="Mori K."/>
        </authorList>
    </citation>
    <scope>NUCLEOTIDE SEQUENCE [LARGE SCALE GENOMIC DNA]</scope>
    <source>
        <strain evidence="6 7">TBRC 4575</strain>
    </source>
</reference>
<keyword evidence="7" id="KW-1185">Reference proteome</keyword>
<dbReference type="EMBL" id="JBHLUK010000003">
    <property type="protein sequence ID" value="MFC0422730.1"/>
    <property type="molecule type" value="Genomic_DNA"/>
</dbReference>
<dbReference type="CDD" id="cd05466">
    <property type="entry name" value="PBP2_LTTR_substrate"/>
    <property type="match status" value="1"/>
</dbReference>
<dbReference type="InterPro" id="IPR036388">
    <property type="entry name" value="WH-like_DNA-bd_sf"/>
</dbReference>
<keyword evidence="4" id="KW-0804">Transcription</keyword>
<dbReference type="InterPro" id="IPR000847">
    <property type="entry name" value="LysR_HTH_N"/>
</dbReference>
<evidence type="ECO:0000313" key="7">
    <source>
        <dbReference type="Proteomes" id="UP001589855"/>
    </source>
</evidence>
<proteinExistence type="inferred from homology"/>
<dbReference type="Pfam" id="PF03466">
    <property type="entry name" value="LysR_substrate"/>
    <property type="match status" value="1"/>
</dbReference>
<evidence type="ECO:0000259" key="5">
    <source>
        <dbReference type="PROSITE" id="PS50931"/>
    </source>
</evidence>
<evidence type="ECO:0000256" key="1">
    <source>
        <dbReference type="ARBA" id="ARBA00009437"/>
    </source>
</evidence>
<dbReference type="PROSITE" id="PS50931">
    <property type="entry name" value="HTH_LYSR"/>
    <property type="match status" value="1"/>
</dbReference>
<feature type="domain" description="HTH lysR-type" evidence="5">
    <location>
        <begin position="1"/>
        <end position="60"/>
    </location>
</feature>
<dbReference type="Pfam" id="PF00126">
    <property type="entry name" value="HTH_1"/>
    <property type="match status" value="1"/>
</dbReference>
<dbReference type="InterPro" id="IPR050950">
    <property type="entry name" value="HTH-type_LysR_regulators"/>
</dbReference>
<gene>
    <name evidence="6" type="ORF">ACFFGS_00855</name>
</gene>
<evidence type="ECO:0000256" key="3">
    <source>
        <dbReference type="ARBA" id="ARBA00023125"/>
    </source>
</evidence>
<evidence type="ECO:0000313" key="6">
    <source>
        <dbReference type="EMBL" id="MFC0422730.1"/>
    </source>
</evidence>
<evidence type="ECO:0000256" key="2">
    <source>
        <dbReference type="ARBA" id="ARBA00023015"/>
    </source>
</evidence>
<comment type="similarity">
    <text evidence="1">Belongs to the LysR transcriptional regulatory family.</text>
</comment>
<dbReference type="Gene3D" id="1.10.10.10">
    <property type="entry name" value="Winged helix-like DNA-binding domain superfamily/Winged helix DNA-binding domain"/>
    <property type="match status" value="1"/>
</dbReference>
<dbReference type="PANTHER" id="PTHR30419">
    <property type="entry name" value="HTH-TYPE TRANSCRIPTIONAL REGULATOR YBHD"/>
    <property type="match status" value="1"/>
</dbReference>
<dbReference type="SUPFAM" id="SSF46785">
    <property type="entry name" value="Winged helix' DNA-binding domain"/>
    <property type="match status" value="1"/>
</dbReference>